<dbReference type="Proteomes" id="UP000233551">
    <property type="component" value="Unassembled WGS sequence"/>
</dbReference>
<keyword evidence="1" id="KW-0732">Signal</keyword>
<protein>
    <recommendedName>
        <fullName evidence="4">Secreted protein</fullName>
    </recommendedName>
</protein>
<accession>A0A2I0I632</accession>
<evidence type="ECO:0000313" key="3">
    <source>
        <dbReference type="Proteomes" id="UP000233551"/>
    </source>
</evidence>
<feature type="chain" id="PRO_5014184825" description="Secreted protein" evidence="1">
    <location>
        <begin position="22"/>
        <end position="131"/>
    </location>
</feature>
<dbReference type="AlphaFoldDB" id="A0A2I0I632"/>
<keyword evidence="3" id="KW-1185">Reference proteome</keyword>
<organism evidence="2 3">
    <name type="scientific">Punica granatum</name>
    <name type="common">Pomegranate</name>
    <dbReference type="NCBI Taxonomy" id="22663"/>
    <lineage>
        <taxon>Eukaryota</taxon>
        <taxon>Viridiplantae</taxon>
        <taxon>Streptophyta</taxon>
        <taxon>Embryophyta</taxon>
        <taxon>Tracheophyta</taxon>
        <taxon>Spermatophyta</taxon>
        <taxon>Magnoliopsida</taxon>
        <taxon>eudicotyledons</taxon>
        <taxon>Gunneridae</taxon>
        <taxon>Pentapetalae</taxon>
        <taxon>rosids</taxon>
        <taxon>malvids</taxon>
        <taxon>Myrtales</taxon>
        <taxon>Lythraceae</taxon>
        <taxon>Punica</taxon>
    </lineage>
</organism>
<proteinExistence type="predicted"/>
<feature type="signal peptide" evidence="1">
    <location>
        <begin position="1"/>
        <end position="21"/>
    </location>
</feature>
<reference evidence="2 3" key="1">
    <citation type="submission" date="2017-11" db="EMBL/GenBank/DDBJ databases">
        <title>De-novo sequencing of pomegranate (Punica granatum L.) genome.</title>
        <authorList>
            <person name="Akparov Z."/>
            <person name="Amiraslanov A."/>
            <person name="Hajiyeva S."/>
            <person name="Abbasov M."/>
            <person name="Kaur K."/>
            <person name="Hamwieh A."/>
            <person name="Solovyev V."/>
            <person name="Salamov A."/>
            <person name="Braich B."/>
            <person name="Kosarev P."/>
            <person name="Mahmoud A."/>
            <person name="Hajiyev E."/>
            <person name="Babayeva S."/>
            <person name="Izzatullayeva V."/>
            <person name="Mammadov A."/>
            <person name="Mammadov A."/>
            <person name="Sharifova S."/>
            <person name="Ojaghi J."/>
            <person name="Eynullazada K."/>
            <person name="Bayramov B."/>
            <person name="Abdulazimova A."/>
            <person name="Shahmuradov I."/>
        </authorList>
    </citation>
    <scope>NUCLEOTIDE SEQUENCE [LARGE SCALE GENOMIC DNA]</scope>
    <source>
        <strain evidence="3">cv. AG2017</strain>
        <tissue evidence="2">Leaf</tissue>
    </source>
</reference>
<gene>
    <name evidence="2" type="ORF">CRG98_040195</name>
</gene>
<comment type="caution">
    <text evidence="2">The sequence shown here is derived from an EMBL/GenBank/DDBJ whole genome shotgun (WGS) entry which is preliminary data.</text>
</comment>
<evidence type="ECO:0000256" key="1">
    <source>
        <dbReference type="SAM" id="SignalP"/>
    </source>
</evidence>
<dbReference type="EMBL" id="PGOL01003812">
    <property type="protein sequence ID" value="PKI39437.1"/>
    <property type="molecule type" value="Genomic_DNA"/>
</dbReference>
<name>A0A2I0I632_PUNGR</name>
<evidence type="ECO:0000313" key="2">
    <source>
        <dbReference type="EMBL" id="PKI39437.1"/>
    </source>
</evidence>
<evidence type="ECO:0008006" key="4">
    <source>
        <dbReference type="Google" id="ProtNLM"/>
    </source>
</evidence>
<sequence length="131" mass="14247">MTIRAWPVRQVFLAALRGALGFPSTIVPTFPPDIGICGPLHHISMPPFRYLSMFCGGRGVSEKDIPVGCSNSSPSFLSLRWVFLSSGDPRPLLLQPALWWRAVAVSSLLWQGCSPYCLSAILLTGGEETNT</sequence>